<evidence type="ECO:0000313" key="7">
    <source>
        <dbReference type="Proteomes" id="UP000053091"/>
    </source>
</evidence>
<feature type="binding site" evidence="5">
    <location>
        <position position="277"/>
    </location>
    <ligand>
        <name>(2E)-4-hydroxy-3-methylbut-2-enyl diphosphate</name>
        <dbReference type="ChEBI" id="CHEBI:128753"/>
    </ligand>
</feature>
<evidence type="ECO:0000256" key="2">
    <source>
        <dbReference type="ARBA" id="ARBA00022723"/>
    </source>
</evidence>
<evidence type="ECO:0000256" key="4">
    <source>
        <dbReference type="ARBA" id="ARBA00023014"/>
    </source>
</evidence>
<dbReference type="UniPathway" id="UPA00056">
    <property type="reaction ID" value="UER00097"/>
</dbReference>
<dbReference type="GO" id="GO:0046872">
    <property type="term" value="F:metal ion binding"/>
    <property type="evidence" value="ECO:0007669"/>
    <property type="project" value="UniProtKB-KW"/>
</dbReference>
<dbReference type="GO" id="GO:0016114">
    <property type="term" value="P:terpenoid biosynthetic process"/>
    <property type="evidence" value="ECO:0007669"/>
    <property type="project" value="UniProtKB-UniRule"/>
</dbReference>
<dbReference type="Pfam" id="PF02401">
    <property type="entry name" value="LYTB"/>
    <property type="match status" value="1"/>
</dbReference>
<dbReference type="PANTHER" id="PTHR30426:SF0">
    <property type="entry name" value="4-HYDROXY-3-METHYLBUT-2-ENYL DIPHOSPHATE REDUCTASE"/>
    <property type="match status" value="1"/>
</dbReference>
<keyword evidence="7" id="KW-1185">Reference proteome</keyword>
<keyword evidence="2 5" id="KW-0479">Metal-binding</keyword>
<dbReference type="CDD" id="cd13944">
    <property type="entry name" value="lytB_ispH"/>
    <property type="match status" value="1"/>
</dbReference>
<dbReference type="InterPro" id="IPR003451">
    <property type="entry name" value="LytB/IspH"/>
</dbReference>
<comment type="similarity">
    <text evidence="5">Belongs to the IspH family.</text>
</comment>
<dbReference type="Gene3D" id="3.40.50.11270">
    <property type="match status" value="1"/>
</dbReference>
<feature type="binding site" evidence="5">
    <location>
        <position position="235"/>
    </location>
    <ligand>
        <name>dimethylallyl diphosphate</name>
        <dbReference type="ChEBI" id="CHEBI:57623"/>
    </ligand>
</feature>
<comment type="catalytic activity">
    <reaction evidence="5">
        <text>dimethylallyl diphosphate + 2 oxidized [2Fe-2S]-[ferredoxin] + H2O = (2E)-4-hydroxy-3-methylbut-2-enyl diphosphate + 2 reduced [2Fe-2S]-[ferredoxin] + 2 H(+)</text>
        <dbReference type="Rhea" id="RHEA:24825"/>
        <dbReference type="Rhea" id="RHEA-COMP:10000"/>
        <dbReference type="Rhea" id="RHEA-COMP:10001"/>
        <dbReference type="ChEBI" id="CHEBI:15377"/>
        <dbReference type="ChEBI" id="CHEBI:15378"/>
        <dbReference type="ChEBI" id="CHEBI:33737"/>
        <dbReference type="ChEBI" id="CHEBI:33738"/>
        <dbReference type="ChEBI" id="CHEBI:57623"/>
        <dbReference type="ChEBI" id="CHEBI:128753"/>
        <dbReference type="EC" id="1.17.7.4"/>
    </reaction>
</comment>
<protein>
    <recommendedName>
        <fullName evidence="5">4-hydroxy-3-methylbut-2-enyl diphosphate reductase</fullName>
        <shortName evidence="5">HMBPP reductase</shortName>
        <ecNumber evidence="5">1.17.7.4</ecNumber>
    </recommendedName>
</protein>
<dbReference type="UniPathway" id="UPA00059">
    <property type="reaction ID" value="UER00105"/>
</dbReference>
<dbReference type="NCBIfam" id="TIGR00216">
    <property type="entry name" value="ispH_lytB"/>
    <property type="match status" value="1"/>
</dbReference>
<feature type="binding site" evidence="5">
    <location>
        <position position="234"/>
    </location>
    <ligand>
        <name>(2E)-4-hydroxy-3-methylbut-2-enyl diphosphate</name>
        <dbReference type="ChEBI" id="CHEBI:128753"/>
    </ligand>
</feature>
<feature type="binding site" evidence="5">
    <location>
        <position position="277"/>
    </location>
    <ligand>
        <name>dimethylallyl diphosphate</name>
        <dbReference type="ChEBI" id="CHEBI:57623"/>
    </ligand>
</feature>
<feature type="binding site" evidence="5">
    <location>
        <position position="235"/>
    </location>
    <ligand>
        <name>isopentenyl diphosphate</name>
        <dbReference type="ChEBI" id="CHEBI:128769"/>
    </ligand>
</feature>
<dbReference type="GO" id="GO:0051745">
    <property type="term" value="F:4-hydroxy-3-methylbut-2-enyl diphosphate reductase activity"/>
    <property type="evidence" value="ECO:0007669"/>
    <property type="project" value="UniProtKB-UniRule"/>
</dbReference>
<feature type="binding site" evidence="5">
    <location>
        <position position="100"/>
    </location>
    <ligand>
        <name>[4Fe-4S] cluster</name>
        <dbReference type="ChEBI" id="CHEBI:49883"/>
    </ligand>
</feature>
<evidence type="ECO:0000313" key="6">
    <source>
        <dbReference type="EMBL" id="GAP42721.1"/>
    </source>
</evidence>
<dbReference type="RefSeq" id="WP_062038961.1">
    <property type="nucleotide sequence ID" value="NZ_DF968182.1"/>
</dbReference>
<feature type="binding site" evidence="5">
    <location>
        <position position="133"/>
    </location>
    <ligand>
        <name>dimethylallyl diphosphate</name>
        <dbReference type="ChEBI" id="CHEBI:57623"/>
    </ligand>
</feature>
<keyword evidence="3 5" id="KW-0408">Iron</keyword>
<gene>
    <name evidence="5" type="primary">ispH</name>
    <name evidence="6" type="ORF">TBC1_11860</name>
</gene>
<feature type="binding site" evidence="5">
    <location>
        <position position="17"/>
    </location>
    <ligand>
        <name>[4Fe-4S] cluster</name>
        <dbReference type="ChEBI" id="CHEBI:49883"/>
    </ligand>
</feature>
<organism evidence="6">
    <name type="scientific">Lentimicrobium saccharophilum</name>
    <dbReference type="NCBI Taxonomy" id="1678841"/>
    <lineage>
        <taxon>Bacteria</taxon>
        <taxon>Pseudomonadati</taxon>
        <taxon>Bacteroidota</taxon>
        <taxon>Bacteroidia</taxon>
        <taxon>Bacteroidales</taxon>
        <taxon>Lentimicrobiaceae</taxon>
        <taxon>Lentimicrobium</taxon>
    </lineage>
</organism>
<feature type="binding site" evidence="5">
    <location>
        <position position="78"/>
    </location>
    <ligand>
        <name>isopentenyl diphosphate</name>
        <dbReference type="ChEBI" id="CHEBI:128769"/>
    </ligand>
</feature>
<keyword evidence="1 5" id="KW-0004">4Fe-4S</keyword>
<keyword evidence="4 5" id="KW-0411">Iron-sulfur</keyword>
<dbReference type="OrthoDB" id="9777362at2"/>
<feature type="binding site" evidence="5">
    <location>
        <position position="234"/>
    </location>
    <ligand>
        <name>isopentenyl diphosphate</name>
        <dbReference type="ChEBI" id="CHEBI:128769"/>
    </ligand>
</feature>
<feature type="binding site" evidence="5">
    <location>
        <position position="78"/>
    </location>
    <ligand>
        <name>dimethylallyl diphosphate</name>
        <dbReference type="ChEBI" id="CHEBI:57623"/>
    </ligand>
</feature>
<feature type="binding site" evidence="5">
    <location>
        <position position="235"/>
    </location>
    <ligand>
        <name>(2E)-4-hydroxy-3-methylbut-2-enyl diphosphate</name>
        <dbReference type="ChEBI" id="CHEBI:128753"/>
    </ligand>
</feature>
<accession>A0A0S7BYJ5</accession>
<name>A0A0S7BYJ5_9BACT</name>
<dbReference type="GO" id="GO:0051539">
    <property type="term" value="F:4 iron, 4 sulfur cluster binding"/>
    <property type="evidence" value="ECO:0007669"/>
    <property type="project" value="UniProtKB-UniRule"/>
</dbReference>
<comment type="cofactor">
    <cofactor evidence="5">
        <name>[4Fe-4S] cluster</name>
        <dbReference type="ChEBI" id="CHEBI:49883"/>
    </cofactor>
    <text evidence="5">Binds 1 [4Fe-4S] cluster per subunit.</text>
</comment>
<feature type="binding site" evidence="5">
    <location>
        <position position="133"/>
    </location>
    <ligand>
        <name>(2E)-4-hydroxy-3-methylbut-2-enyl diphosphate</name>
        <dbReference type="ChEBI" id="CHEBI:128753"/>
    </ligand>
</feature>
<feature type="binding site" evidence="5">
    <location>
        <position position="45"/>
    </location>
    <ligand>
        <name>(2E)-4-hydroxy-3-methylbut-2-enyl diphosphate</name>
        <dbReference type="ChEBI" id="CHEBI:128753"/>
    </ligand>
</feature>
<dbReference type="STRING" id="1678841.TBC1_11860"/>
<dbReference type="HAMAP" id="MF_00191">
    <property type="entry name" value="IspH"/>
    <property type="match status" value="1"/>
</dbReference>
<dbReference type="NCBIfam" id="NF002187">
    <property type="entry name" value="PRK01045.1-1"/>
    <property type="match status" value="1"/>
</dbReference>
<feature type="active site" description="Proton donor" evidence="5">
    <location>
        <position position="135"/>
    </location>
</feature>
<dbReference type="AlphaFoldDB" id="A0A0S7BYJ5"/>
<keyword evidence="5" id="KW-0560">Oxidoreductase</keyword>
<proteinExistence type="inferred from homology"/>
<feature type="binding site" evidence="5">
    <location>
        <position position="236"/>
    </location>
    <ligand>
        <name>isopentenyl diphosphate</name>
        <dbReference type="ChEBI" id="CHEBI:128769"/>
    </ligand>
</feature>
<dbReference type="Proteomes" id="UP000053091">
    <property type="component" value="Unassembled WGS sequence"/>
</dbReference>
<comment type="pathway">
    <text evidence="5">Isoprenoid biosynthesis; isopentenyl diphosphate biosynthesis via DXP pathway; isopentenyl diphosphate from 1-deoxy-D-xylulose 5-phosphate: step 6/6.</text>
</comment>
<dbReference type="PATRIC" id="fig|1678841.3.peg.971"/>
<dbReference type="PANTHER" id="PTHR30426">
    <property type="entry name" value="4-HYDROXY-3-METHYLBUT-2-ENYL DIPHOSPHATE REDUCTASE"/>
    <property type="match status" value="1"/>
</dbReference>
<feature type="binding site" evidence="5">
    <location>
        <position position="133"/>
    </location>
    <ligand>
        <name>isopentenyl diphosphate</name>
        <dbReference type="ChEBI" id="CHEBI:128769"/>
    </ligand>
</feature>
<dbReference type="EMBL" id="DF968182">
    <property type="protein sequence ID" value="GAP42721.1"/>
    <property type="molecule type" value="Genomic_DNA"/>
</dbReference>
<sequence>MNPAIPEIEIDRSSGFCSGVERAIKIAEDKLLQEEPIYCLGNLVHNEEELERLSSLGMRFIRHDEINGEMKTVFIRAHGEPPETYSILRNNNASVIDATCPVVLRLQHKVKESSRQFRETGSGLVIIYGKPGHPEITGLLGQTEGNAILISKLEETGSIDYNQPLHLYAQTTAGEEEYASLCRRISENSLQLTGRNDLVTVHNTICRQMSQRAPRMRAFAQKHDVIIFVTGSESSNGRYLSGVAREVNPETHVVGSPSDVENWFAGARSIGITGATSTPLWLMDEVAGRIKAIVENNL</sequence>
<feature type="binding site" evidence="5">
    <location>
        <position position="45"/>
    </location>
    <ligand>
        <name>dimethylallyl diphosphate</name>
        <dbReference type="ChEBI" id="CHEBI:57623"/>
    </ligand>
</feature>
<evidence type="ECO:0000256" key="3">
    <source>
        <dbReference type="ARBA" id="ARBA00023004"/>
    </source>
</evidence>
<evidence type="ECO:0000256" key="5">
    <source>
        <dbReference type="HAMAP-Rule" id="MF_00191"/>
    </source>
</evidence>
<dbReference type="GO" id="GO:0050992">
    <property type="term" value="P:dimethylallyl diphosphate biosynthetic process"/>
    <property type="evidence" value="ECO:0007669"/>
    <property type="project" value="UniProtKB-UniRule"/>
</dbReference>
<feature type="binding site" evidence="5">
    <location>
        <position position="234"/>
    </location>
    <ligand>
        <name>dimethylallyl diphosphate</name>
        <dbReference type="ChEBI" id="CHEBI:57623"/>
    </ligand>
</feature>
<keyword evidence="5" id="KW-0414">Isoprene biosynthesis</keyword>
<feature type="binding site" evidence="5">
    <location>
        <position position="206"/>
    </location>
    <ligand>
        <name>[4Fe-4S] cluster</name>
        <dbReference type="ChEBI" id="CHEBI:49883"/>
    </ligand>
</feature>
<comment type="pathway">
    <text evidence="5">Isoprenoid biosynthesis; dimethylallyl diphosphate biosynthesis; dimethylallyl diphosphate from (2E)-4-hydroxy-3-methylbutenyl diphosphate: step 1/1.</text>
</comment>
<reference evidence="6" key="1">
    <citation type="journal article" date="2015" name="Genome Announc.">
        <title>Draft Genome Sequence of Bacteroidales Strain TBC1, a Novel Isolate from a Methanogenic Wastewater Treatment System.</title>
        <authorList>
            <person name="Tourlousse D.M."/>
            <person name="Matsuura N."/>
            <person name="Sun L."/>
            <person name="Toyonaga M."/>
            <person name="Kuroda K."/>
            <person name="Ohashi A."/>
            <person name="Cruz R."/>
            <person name="Yamaguchi T."/>
            <person name="Sekiguchi Y."/>
        </authorList>
    </citation>
    <scope>NUCLEOTIDE SEQUENCE [LARGE SCALE GENOMIC DNA]</scope>
    <source>
        <strain evidence="6">TBC1</strain>
    </source>
</reference>
<evidence type="ECO:0000256" key="1">
    <source>
        <dbReference type="ARBA" id="ARBA00022485"/>
    </source>
</evidence>
<feature type="binding site" evidence="5">
    <location>
        <position position="277"/>
    </location>
    <ligand>
        <name>isopentenyl diphosphate</name>
        <dbReference type="ChEBI" id="CHEBI:128769"/>
    </ligand>
</feature>
<dbReference type="EC" id="1.17.7.4" evidence="5"/>
<feature type="binding site" evidence="5">
    <location>
        <position position="171"/>
    </location>
    <ligand>
        <name>(2E)-4-hydroxy-3-methylbut-2-enyl diphosphate</name>
        <dbReference type="ChEBI" id="CHEBI:128753"/>
    </ligand>
</feature>
<feature type="binding site" evidence="5">
    <location>
        <position position="78"/>
    </location>
    <ligand>
        <name>(2E)-4-hydroxy-3-methylbut-2-enyl diphosphate</name>
        <dbReference type="ChEBI" id="CHEBI:128753"/>
    </ligand>
</feature>
<feature type="binding site" evidence="5">
    <location>
        <position position="236"/>
    </location>
    <ligand>
        <name>dimethylallyl diphosphate</name>
        <dbReference type="ChEBI" id="CHEBI:57623"/>
    </ligand>
</feature>
<comment type="function">
    <text evidence="5">Catalyzes the conversion of 1-hydroxy-2-methyl-2-(E)-butenyl 4-diphosphate (HMBPP) into a mixture of isopentenyl diphosphate (IPP) and dimethylallyl diphosphate (DMAPP). Acts in the terminal step of the DOXP/MEP pathway for isoprenoid precursor biosynthesis.</text>
</comment>
<dbReference type="GO" id="GO:0019288">
    <property type="term" value="P:isopentenyl diphosphate biosynthetic process, methylerythritol 4-phosphate pathway"/>
    <property type="evidence" value="ECO:0007669"/>
    <property type="project" value="UniProtKB-UniRule"/>
</dbReference>
<feature type="binding site" evidence="5">
    <location>
        <position position="45"/>
    </location>
    <ligand>
        <name>isopentenyl diphosphate</name>
        <dbReference type="ChEBI" id="CHEBI:128769"/>
    </ligand>
</feature>
<dbReference type="Gene3D" id="3.40.1010.20">
    <property type="entry name" value="4-hydroxy-3-methylbut-2-enyl diphosphate reductase, catalytic domain"/>
    <property type="match status" value="2"/>
</dbReference>
<comment type="catalytic activity">
    <reaction evidence="5">
        <text>isopentenyl diphosphate + 2 oxidized [2Fe-2S]-[ferredoxin] + H2O = (2E)-4-hydroxy-3-methylbut-2-enyl diphosphate + 2 reduced [2Fe-2S]-[ferredoxin] + 2 H(+)</text>
        <dbReference type="Rhea" id="RHEA:24488"/>
        <dbReference type="Rhea" id="RHEA-COMP:10000"/>
        <dbReference type="Rhea" id="RHEA-COMP:10001"/>
        <dbReference type="ChEBI" id="CHEBI:15377"/>
        <dbReference type="ChEBI" id="CHEBI:15378"/>
        <dbReference type="ChEBI" id="CHEBI:33737"/>
        <dbReference type="ChEBI" id="CHEBI:33738"/>
        <dbReference type="ChEBI" id="CHEBI:128753"/>
        <dbReference type="ChEBI" id="CHEBI:128769"/>
        <dbReference type="EC" id="1.17.7.4"/>
    </reaction>
</comment>
<feature type="binding site" evidence="5">
    <location>
        <position position="236"/>
    </location>
    <ligand>
        <name>(2E)-4-hydroxy-3-methylbut-2-enyl diphosphate</name>
        <dbReference type="ChEBI" id="CHEBI:128753"/>
    </ligand>
</feature>